<feature type="domain" description="Aminoglycoside phosphotransferase" evidence="1">
    <location>
        <begin position="34"/>
        <end position="244"/>
    </location>
</feature>
<evidence type="ECO:0000313" key="2">
    <source>
        <dbReference type="EMBL" id="CDK30417.1"/>
    </source>
</evidence>
<dbReference type="Proteomes" id="UP000018769">
    <property type="component" value="Chromosome I"/>
</dbReference>
<keyword evidence="2" id="KW-0418">Kinase</keyword>
<dbReference type="eggNOG" id="COG2334">
    <property type="taxonomic scope" value="Bacteria"/>
</dbReference>
<accession>V6DFP7</accession>
<proteinExistence type="predicted"/>
<dbReference type="Pfam" id="PF01636">
    <property type="entry name" value="APH"/>
    <property type="match status" value="1"/>
</dbReference>
<dbReference type="GO" id="GO:0016301">
    <property type="term" value="F:kinase activity"/>
    <property type="evidence" value="ECO:0007669"/>
    <property type="project" value="UniProtKB-KW"/>
</dbReference>
<keyword evidence="2" id="KW-0808">Transferase</keyword>
<reference evidence="2 3" key="1">
    <citation type="journal article" date="2015" name="Biol. Direct">
        <title>Babela massiliensis, a representative of a widespread bacterial phylum with unusual adaptations to parasitism in amoebae.</title>
        <authorList>
            <person name="Pagnier I."/>
            <person name="Yutin N."/>
            <person name="Croce O."/>
            <person name="Makarova K.S."/>
            <person name="Wolf Y.I."/>
            <person name="Benamar S."/>
            <person name="Raoult D."/>
            <person name="Koonin E.V."/>
            <person name="La Scola B."/>
        </authorList>
    </citation>
    <scope>NUCLEOTIDE SEQUENCE [LARGE SCALE GENOMIC DNA]</scope>
    <source>
        <strain evidence="3">BABL1</strain>
    </source>
</reference>
<dbReference type="HOGENOM" id="CLU_949443_0_0_7"/>
<organism evidence="2 3">
    <name type="scientific">Candidatus Babela massiliensis</name>
    <dbReference type="NCBI Taxonomy" id="673862"/>
    <lineage>
        <taxon>Bacteria</taxon>
        <taxon>Candidatus Babelota</taxon>
        <taxon>Candidatus Babeliae</taxon>
        <taxon>Candidatus Babeliales</taxon>
        <taxon>Candidatus Babeliaceae</taxon>
        <taxon>Candidatus Babela</taxon>
    </lineage>
</organism>
<dbReference type="EMBL" id="HG793133">
    <property type="protein sequence ID" value="CDK30417.1"/>
    <property type="molecule type" value="Genomic_DNA"/>
</dbReference>
<dbReference type="KEGG" id="dpb:BABL1_gene_600"/>
<dbReference type="InterPro" id="IPR051678">
    <property type="entry name" value="AGP_Transferase"/>
</dbReference>
<dbReference type="InterPro" id="IPR002575">
    <property type="entry name" value="Aminoglycoside_PTrfase"/>
</dbReference>
<dbReference type="InterPro" id="IPR011009">
    <property type="entry name" value="Kinase-like_dom_sf"/>
</dbReference>
<dbReference type="Gene3D" id="3.90.1200.10">
    <property type="match status" value="1"/>
</dbReference>
<evidence type="ECO:0000313" key="3">
    <source>
        <dbReference type="Proteomes" id="UP000018769"/>
    </source>
</evidence>
<evidence type="ECO:0000259" key="1">
    <source>
        <dbReference type="Pfam" id="PF01636"/>
    </source>
</evidence>
<dbReference type="PANTHER" id="PTHR21310">
    <property type="entry name" value="AMINOGLYCOSIDE PHOSPHOTRANSFERASE-RELATED-RELATED"/>
    <property type="match status" value="1"/>
</dbReference>
<dbReference type="SUPFAM" id="SSF56112">
    <property type="entry name" value="Protein kinase-like (PK-like)"/>
    <property type="match status" value="1"/>
</dbReference>
<keyword evidence="3" id="KW-1185">Reference proteome</keyword>
<dbReference type="AlphaFoldDB" id="V6DFP7"/>
<sequence>MKNTDKLIDIYRDKLDLQIAHFELIEHEDAMVAPVYKILKESGEQFILKICTNRKHYLREQIFLNYFFGQILVPKIIDFIDPENNIPGAILMEYINGSVMKITDFNATIAHQSGVILAKIHNNRTNGYGELIESSKLDSNPVQSFTLKFEEGLGECIGHLPNQLIEQVKSYFYQNINLLSLVDGPCIVHYDFRPGNIIVQNNKVLAIIDWSSSRSSFAEEDFCSFEHVEWLIDSNTKKEFLEGYASVRPIPNYSKVMPLLRISKAITSIGFIIKQGIFNNNRNRWYQLNLKFLKAFF</sequence>
<dbReference type="OrthoDB" id="9799092at2"/>
<gene>
    <name evidence="2" type="ORF">BABL1_gene_600</name>
</gene>
<dbReference type="RefSeq" id="WP_023791509.1">
    <property type="nucleotide sequence ID" value="NC_023003.1"/>
</dbReference>
<protein>
    <submittedName>
        <fullName evidence="2">Homoserine kinase type II</fullName>
    </submittedName>
</protein>
<name>V6DFP7_9BACT</name>